<dbReference type="PROSITE" id="PS01078">
    <property type="entry name" value="MOCF_BIOSYNTHESIS_1"/>
    <property type="match status" value="1"/>
</dbReference>
<dbReference type="InterPro" id="IPR001453">
    <property type="entry name" value="MoaB/Mog_dom"/>
</dbReference>
<sequence length="306" mass="33284">MMNITHKISTLRKARAEAIVKLSLPETATAVKEGRVPKGNVFEFARAAGLLAIKKTSDLIPDCHPLPVEYAAIRCRLEGLKIIITVDVHTIYKTGVEVEAMHGASVTALTIYDMLKPLDKEIEIDGIRLIDKKGGKSDYMQYAGSDFSCAVVVCSDSIVKGVKQDRAGRAIMDQLSQYDIYPSVYDIIPDDFNLIQQRVGYFADQGYKLVIFTGGTGLSKRDVTPEAVSPLLTRSIPGIMEAARVYGGMRTAYAMLSRGVAGFVKDSLVLTLPGSTNGAIETMEALFPQLLHVFPIAKGASHELVD</sequence>
<dbReference type="SUPFAM" id="SSF53218">
    <property type="entry name" value="Molybdenum cofactor biosynthesis proteins"/>
    <property type="match status" value="1"/>
</dbReference>
<keyword evidence="10" id="KW-1185">Reference proteome</keyword>
<keyword evidence="4" id="KW-0501">Molybdenum cofactor biosynthesis</keyword>
<dbReference type="PIRSF" id="PIRSF036594">
    <property type="entry name" value="MoaC_MogA"/>
    <property type="match status" value="1"/>
</dbReference>
<dbReference type="InterPro" id="IPR002820">
    <property type="entry name" value="Mopterin_CF_biosynth-C_dom"/>
</dbReference>
<dbReference type="InterPro" id="IPR012247">
    <property type="entry name" value="MoaC_MogA"/>
</dbReference>
<dbReference type="Gene3D" id="3.40.980.10">
    <property type="entry name" value="MoaB/Mog-like domain"/>
    <property type="match status" value="1"/>
</dbReference>
<dbReference type="CDD" id="cd00886">
    <property type="entry name" value="MogA_MoaB"/>
    <property type="match status" value="1"/>
</dbReference>
<comment type="pathway">
    <text evidence="1">Cofactor biosynthesis; molybdopterin biosynthesis.</text>
</comment>
<reference evidence="9 10" key="1">
    <citation type="submission" date="2016-10" db="EMBL/GenBank/DDBJ databases">
        <authorList>
            <person name="de Groot N.N."/>
        </authorList>
    </citation>
    <scope>NUCLEOTIDE SEQUENCE [LARGE SCALE GENOMIC DNA]</scope>
    <source>
        <strain evidence="9 10">Vu-144</strain>
    </source>
</reference>
<dbReference type="UniPathway" id="UPA00344"/>
<dbReference type="SMART" id="SM00852">
    <property type="entry name" value="MoCF_biosynth"/>
    <property type="match status" value="1"/>
</dbReference>
<evidence type="ECO:0000256" key="5">
    <source>
        <dbReference type="ARBA" id="ARBA00051131"/>
    </source>
</evidence>
<dbReference type="PANTHER" id="PTHR43764">
    <property type="entry name" value="MOLYBDENUM COFACTOR BIOSYNTHESIS"/>
    <property type="match status" value="1"/>
</dbReference>
<protein>
    <recommendedName>
        <fullName evidence="3">Molybdopterin adenylyltransferase</fullName>
        <ecNumber evidence="2">2.7.7.75</ecNumber>
    </recommendedName>
</protein>
<evidence type="ECO:0000259" key="8">
    <source>
        <dbReference type="SMART" id="SM00852"/>
    </source>
</evidence>
<comment type="function">
    <text evidence="6">Catalyzes the conversion of (8S)-3',8-cyclo-7,8-dihydroguanosine 5'-triphosphate to cyclic pyranopterin monophosphate (cPMP).</text>
</comment>
<comment type="function">
    <text evidence="7">Catalyzes the adenylation of molybdopterin as part of the biosynthesis of the molybdenum-cofactor.</text>
</comment>
<gene>
    <name evidence="9" type="ORF">SAMN05192529_102272</name>
</gene>
<dbReference type="InterPro" id="IPR036425">
    <property type="entry name" value="MoaB/Mog-like_dom_sf"/>
</dbReference>
<evidence type="ECO:0000256" key="6">
    <source>
        <dbReference type="ARBA" id="ARBA00055087"/>
    </source>
</evidence>
<dbReference type="SUPFAM" id="SSF55040">
    <property type="entry name" value="Molybdenum cofactor biosynthesis protein C, MoaC"/>
    <property type="match status" value="1"/>
</dbReference>
<organism evidence="9 10">
    <name type="scientific">Arachidicoccus rhizosphaerae</name>
    <dbReference type="NCBI Taxonomy" id="551991"/>
    <lineage>
        <taxon>Bacteria</taxon>
        <taxon>Pseudomonadati</taxon>
        <taxon>Bacteroidota</taxon>
        <taxon>Chitinophagia</taxon>
        <taxon>Chitinophagales</taxon>
        <taxon>Chitinophagaceae</taxon>
        <taxon>Arachidicoccus</taxon>
    </lineage>
</organism>
<dbReference type="EMBL" id="FNQY01000002">
    <property type="protein sequence ID" value="SDZ84145.1"/>
    <property type="molecule type" value="Genomic_DNA"/>
</dbReference>
<evidence type="ECO:0000256" key="4">
    <source>
        <dbReference type="ARBA" id="ARBA00023150"/>
    </source>
</evidence>
<dbReference type="InterPro" id="IPR051920">
    <property type="entry name" value="MPT_Adenylyltrnsfr/MoaC-Rel"/>
</dbReference>
<dbReference type="AlphaFoldDB" id="A0A1H3WAN5"/>
<dbReference type="RefSeq" id="WP_091393495.1">
    <property type="nucleotide sequence ID" value="NZ_FNQY01000002.1"/>
</dbReference>
<dbReference type="InterPro" id="IPR036522">
    <property type="entry name" value="MoaC_sf"/>
</dbReference>
<evidence type="ECO:0000313" key="9">
    <source>
        <dbReference type="EMBL" id="SDZ84145.1"/>
    </source>
</evidence>
<dbReference type="NCBIfam" id="TIGR00177">
    <property type="entry name" value="molyb_syn"/>
    <property type="match status" value="1"/>
</dbReference>
<evidence type="ECO:0000313" key="10">
    <source>
        <dbReference type="Proteomes" id="UP000199041"/>
    </source>
</evidence>
<evidence type="ECO:0000256" key="3">
    <source>
        <dbReference type="ARBA" id="ARBA00013491"/>
    </source>
</evidence>
<dbReference type="PANTHER" id="PTHR43764:SF1">
    <property type="entry name" value="MOLYBDOPTERIN MOLYBDOTRANSFERASE"/>
    <property type="match status" value="1"/>
</dbReference>
<evidence type="ECO:0000256" key="7">
    <source>
        <dbReference type="ARBA" id="ARBA00058212"/>
    </source>
</evidence>
<name>A0A1H3WAN5_9BACT</name>
<feature type="domain" description="MoaB/Mog" evidence="8">
    <location>
        <begin position="150"/>
        <end position="293"/>
    </location>
</feature>
<dbReference type="Pfam" id="PF01967">
    <property type="entry name" value="MoaC"/>
    <property type="match status" value="1"/>
</dbReference>
<dbReference type="STRING" id="551991.SAMN05192529_102272"/>
<dbReference type="GO" id="GO:0061598">
    <property type="term" value="F:molybdopterin adenylyltransferase activity"/>
    <property type="evidence" value="ECO:0007669"/>
    <property type="project" value="UniProtKB-EC"/>
</dbReference>
<dbReference type="OrthoDB" id="9794429at2"/>
<dbReference type="EC" id="2.7.7.75" evidence="2"/>
<evidence type="ECO:0000256" key="1">
    <source>
        <dbReference type="ARBA" id="ARBA00005046"/>
    </source>
</evidence>
<proteinExistence type="predicted"/>
<dbReference type="GO" id="GO:0006777">
    <property type="term" value="P:Mo-molybdopterin cofactor biosynthetic process"/>
    <property type="evidence" value="ECO:0007669"/>
    <property type="project" value="UniProtKB-KW"/>
</dbReference>
<evidence type="ECO:0000256" key="2">
    <source>
        <dbReference type="ARBA" id="ARBA00012509"/>
    </source>
</evidence>
<dbReference type="Gene3D" id="3.30.70.640">
    <property type="entry name" value="Molybdopterin cofactor biosynthesis C (MoaC) domain"/>
    <property type="match status" value="1"/>
</dbReference>
<accession>A0A1H3WAN5</accession>
<comment type="catalytic activity">
    <reaction evidence="5">
        <text>molybdopterin + ATP + H(+) = adenylyl-molybdopterin + diphosphate</text>
        <dbReference type="Rhea" id="RHEA:31331"/>
        <dbReference type="ChEBI" id="CHEBI:15378"/>
        <dbReference type="ChEBI" id="CHEBI:30616"/>
        <dbReference type="ChEBI" id="CHEBI:33019"/>
        <dbReference type="ChEBI" id="CHEBI:58698"/>
        <dbReference type="ChEBI" id="CHEBI:62727"/>
        <dbReference type="EC" id="2.7.7.75"/>
    </reaction>
</comment>
<dbReference type="NCBIfam" id="NF002947">
    <property type="entry name" value="PRK03604.1"/>
    <property type="match status" value="1"/>
</dbReference>
<dbReference type="Pfam" id="PF00994">
    <property type="entry name" value="MoCF_biosynth"/>
    <property type="match status" value="1"/>
</dbReference>
<dbReference type="Proteomes" id="UP000199041">
    <property type="component" value="Unassembled WGS sequence"/>
</dbReference>
<dbReference type="InterPro" id="IPR008284">
    <property type="entry name" value="MoCF_biosynth_CS"/>
</dbReference>